<evidence type="ECO:0000256" key="6">
    <source>
        <dbReference type="ARBA" id="ARBA00022833"/>
    </source>
</evidence>
<comment type="subcellular location">
    <subcellularLocation>
        <location evidence="1">Nucleus</location>
    </subcellularLocation>
</comment>
<evidence type="ECO:0000256" key="9">
    <source>
        <dbReference type="ARBA" id="ARBA00023159"/>
    </source>
</evidence>
<keyword evidence="10" id="KW-0804">Transcription</keyword>
<keyword evidence="3" id="KW-0053">Apoptosis</keyword>
<evidence type="ECO:0000256" key="4">
    <source>
        <dbReference type="ARBA" id="ARBA00022723"/>
    </source>
</evidence>
<feature type="region of interest" description="Disordered" evidence="15">
    <location>
        <begin position="357"/>
        <end position="377"/>
    </location>
</feature>
<evidence type="ECO:0000256" key="10">
    <source>
        <dbReference type="ARBA" id="ARBA00023163"/>
    </source>
</evidence>
<dbReference type="CDD" id="cd08367">
    <property type="entry name" value="P53"/>
    <property type="match status" value="1"/>
</dbReference>
<evidence type="ECO:0000256" key="13">
    <source>
        <dbReference type="PIRSR" id="PIRSR602117-2"/>
    </source>
</evidence>
<organism evidence="17 18">
    <name type="scientific">Caerostris extrusa</name>
    <name type="common">Bark spider</name>
    <name type="synonym">Caerostris bankana</name>
    <dbReference type="NCBI Taxonomy" id="172846"/>
    <lineage>
        <taxon>Eukaryota</taxon>
        <taxon>Metazoa</taxon>
        <taxon>Ecdysozoa</taxon>
        <taxon>Arthropoda</taxon>
        <taxon>Chelicerata</taxon>
        <taxon>Arachnida</taxon>
        <taxon>Araneae</taxon>
        <taxon>Araneomorphae</taxon>
        <taxon>Entelegynae</taxon>
        <taxon>Araneoidea</taxon>
        <taxon>Araneidae</taxon>
        <taxon>Caerostris</taxon>
    </lineage>
</organism>
<name>A0AAV4MRA1_CAEEX</name>
<dbReference type="PRINTS" id="PR00386">
    <property type="entry name" value="P53SUPPRESSR"/>
</dbReference>
<evidence type="ECO:0000256" key="7">
    <source>
        <dbReference type="ARBA" id="ARBA00023015"/>
    </source>
</evidence>
<proteinExistence type="inferred from homology"/>
<dbReference type="GO" id="GO:0000978">
    <property type="term" value="F:RNA polymerase II cis-regulatory region sequence-specific DNA binding"/>
    <property type="evidence" value="ECO:0007669"/>
    <property type="project" value="TreeGrafter"/>
</dbReference>
<dbReference type="AlphaFoldDB" id="A0AAV4MRA1"/>
<dbReference type="PANTHER" id="PTHR11447">
    <property type="entry name" value="CELLULAR TUMOR ANTIGEN P53"/>
    <property type="match status" value="1"/>
</dbReference>
<comment type="caution">
    <text evidence="17">The sequence shown here is derived from an EMBL/GenBank/DDBJ whole genome shotgun (WGS) entry which is preliminary data.</text>
</comment>
<feature type="binding site" evidence="12">
    <location>
        <position position="313"/>
    </location>
    <ligand>
        <name>Zn(2+)</name>
        <dbReference type="ChEBI" id="CHEBI:29105"/>
    </ligand>
</feature>
<feature type="binding site" evidence="12">
    <location>
        <position position="317"/>
    </location>
    <ligand>
        <name>Zn(2+)</name>
        <dbReference type="ChEBI" id="CHEBI:29105"/>
    </ligand>
</feature>
<keyword evidence="9" id="KW-0010">Activator</keyword>
<keyword evidence="4 12" id="KW-0479">Metal-binding</keyword>
<dbReference type="GO" id="GO:0000981">
    <property type="term" value="F:DNA-binding transcription factor activity, RNA polymerase II-specific"/>
    <property type="evidence" value="ECO:0007669"/>
    <property type="project" value="TreeGrafter"/>
</dbReference>
<evidence type="ECO:0000256" key="12">
    <source>
        <dbReference type="PIRSR" id="PIRSR602117-1"/>
    </source>
</evidence>
<evidence type="ECO:0000256" key="3">
    <source>
        <dbReference type="ARBA" id="ARBA00022703"/>
    </source>
</evidence>
<dbReference type="GO" id="GO:0006915">
    <property type="term" value="P:apoptotic process"/>
    <property type="evidence" value="ECO:0007669"/>
    <property type="project" value="UniProtKB-KW"/>
</dbReference>
<dbReference type="Proteomes" id="UP001054945">
    <property type="component" value="Unassembled WGS sequence"/>
</dbReference>
<dbReference type="InterPro" id="IPR012346">
    <property type="entry name" value="p53/RUNT-type_TF_DNA-bd_sf"/>
</dbReference>
<keyword evidence="8 14" id="KW-0238">DNA-binding</keyword>
<evidence type="ECO:0000256" key="2">
    <source>
        <dbReference type="ARBA" id="ARBA00006167"/>
    </source>
</evidence>
<dbReference type="InterPro" id="IPR006612">
    <property type="entry name" value="THAP_Znf"/>
</dbReference>
<evidence type="ECO:0000256" key="5">
    <source>
        <dbReference type="ARBA" id="ARBA00022771"/>
    </source>
</evidence>
<dbReference type="SUPFAM" id="SSF49417">
    <property type="entry name" value="p53-like transcription factors"/>
    <property type="match status" value="1"/>
</dbReference>
<dbReference type="PROSITE" id="PS50950">
    <property type="entry name" value="ZF_THAP"/>
    <property type="match status" value="1"/>
</dbReference>
<dbReference type="EMBL" id="BPLR01020075">
    <property type="protein sequence ID" value="GIX74541.1"/>
    <property type="molecule type" value="Genomic_DNA"/>
</dbReference>
<dbReference type="Pfam" id="PF05485">
    <property type="entry name" value="THAP"/>
    <property type="match status" value="1"/>
</dbReference>
<evidence type="ECO:0000256" key="11">
    <source>
        <dbReference type="ARBA" id="ARBA00023242"/>
    </source>
</evidence>
<dbReference type="Pfam" id="PF00870">
    <property type="entry name" value="P53"/>
    <property type="match status" value="1"/>
</dbReference>
<protein>
    <submittedName>
        <fullName evidence="17">Cellular tumor antigen p53</fullName>
    </submittedName>
</protein>
<evidence type="ECO:0000256" key="15">
    <source>
        <dbReference type="SAM" id="MobiDB-lite"/>
    </source>
</evidence>
<evidence type="ECO:0000256" key="8">
    <source>
        <dbReference type="ARBA" id="ARBA00023125"/>
    </source>
</evidence>
<dbReference type="SMART" id="SM00692">
    <property type="entry name" value="DM3"/>
    <property type="match status" value="1"/>
</dbReference>
<keyword evidence="18" id="KW-1185">Reference proteome</keyword>
<feature type="binding site" evidence="12">
    <location>
        <position position="249"/>
    </location>
    <ligand>
        <name>Zn(2+)</name>
        <dbReference type="ChEBI" id="CHEBI:29105"/>
    </ligand>
</feature>
<dbReference type="GO" id="GO:0008270">
    <property type="term" value="F:zinc ion binding"/>
    <property type="evidence" value="ECO:0007669"/>
    <property type="project" value="UniProtKB-KW"/>
</dbReference>
<comment type="similarity">
    <text evidence="2">Belongs to the p53 family.</text>
</comment>
<evidence type="ECO:0000313" key="18">
    <source>
        <dbReference type="Proteomes" id="UP001054945"/>
    </source>
</evidence>
<dbReference type="Gene3D" id="2.60.40.720">
    <property type="match status" value="1"/>
</dbReference>
<gene>
    <name evidence="17" type="primary">tp53</name>
    <name evidence="17" type="ORF">CEXT_160232</name>
</gene>
<dbReference type="InterPro" id="IPR008967">
    <property type="entry name" value="p53-like_TF_DNA-bd_sf"/>
</dbReference>
<dbReference type="InterPro" id="IPR011615">
    <property type="entry name" value="p53_DNA-bd"/>
</dbReference>
<sequence length="462" mass="52158">MFVVNCNEYLNKNEEIYFYPFPEDEKESKKWLIKCGWDTSYNCLETYVCSRHFDVDDFERNSDGKLTHNLKQSAVPHLNLFEIKRELSDSEESVTEFDTSENSQDSSLSIVINRTNVDNSIFQGDLPKENCTIIKPVQILEPIPSKSLVVQNSVSSSSAAYVPSSLPASQNWPGKYDFNVTFGPQPKTTKGIPWTYSKTNDKLYVGKDAPCPINFCAQNIEPENVIIRATALYSSPEHASEIVHRCVNHSMAELSKGMVHFLKVFEAEHLVRCESSMASYEIDSTTRRHSVIVPYETPPVGQLYSTYIYKFACFGSCSGGPNRRPLMLIFSLEKDGMVVGRRKLDVKICACPGRDRKSEEQQVEGEDNHSKKSLKRKRSSLADSLEFTKSICVPAAKKTKSNSGGPYTISVNDKECYDFIRQMKKFFEMCKSVNSLPPSIKKVLMNPTLYKGSGPDSSDKEL</sequence>
<feature type="compositionally biased region" description="Basic and acidic residues" evidence="15">
    <location>
        <begin position="357"/>
        <end position="370"/>
    </location>
</feature>
<comment type="cofactor">
    <cofactor evidence="12">
        <name>Zn(2+)</name>
        <dbReference type="ChEBI" id="CHEBI:29105"/>
    </cofactor>
    <text evidence="12">Binds 1 zinc ion per subunit.</text>
</comment>
<feature type="site" description="Interaction with DNA" evidence="13">
    <location>
        <position position="190"/>
    </location>
</feature>
<dbReference type="SUPFAM" id="SSF57716">
    <property type="entry name" value="Glucocorticoid receptor-like (DNA-binding domain)"/>
    <property type="match status" value="1"/>
</dbReference>
<accession>A0AAV4MRA1</accession>
<evidence type="ECO:0000313" key="17">
    <source>
        <dbReference type="EMBL" id="GIX74541.1"/>
    </source>
</evidence>
<feature type="binding site" evidence="12">
    <location>
        <position position="246"/>
    </location>
    <ligand>
        <name>Zn(2+)</name>
        <dbReference type="ChEBI" id="CHEBI:29105"/>
    </ligand>
</feature>
<reference evidence="17 18" key="1">
    <citation type="submission" date="2021-06" db="EMBL/GenBank/DDBJ databases">
        <title>Caerostris extrusa draft genome.</title>
        <authorList>
            <person name="Kono N."/>
            <person name="Arakawa K."/>
        </authorList>
    </citation>
    <scope>NUCLEOTIDE SEQUENCE [LARGE SCALE GENOMIC DNA]</scope>
</reference>
<dbReference type="PANTHER" id="PTHR11447:SF16">
    <property type="entry name" value="P53 PROTEIN LONG FORM VARIANT 1"/>
    <property type="match status" value="1"/>
</dbReference>
<dbReference type="InterPro" id="IPR002117">
    <property type="entry name" value="p53_tumour_suppressor"/>
</dbReference>
<evidence type="ECO:0000256" key="14">
    <source>
        <dbReference type="PROSITE-ProRule" id="PRU00309"/>
    </source>
</evidence>
<keyword evidence="6 12" id="KW-0862">Zinc</keyword>
<feature type="domain" description="THAP-type" evidence="16">
    <location>
        <begin position="1"/>
        <end position="79"/>
    </location>
</feature>
<keyword evidence="5 14" id="KW-0863">Zinc-finger</keyword>
<keyword evidence="11" id="KW-0539">Nucleus</keyword>
<evidence type="ECO:0000259" key="16">
    <source>
        <dbReference type="PROSITE" id="PS50950"/>
    </source>
</evidence>
<evidence type="ECO:0000256" key="1">
    <source>
        <dbReference type="ARBA" id="ARBA00004123"/>
    </source>
</evidence>
<dbReference type="GO" id="GO:0005634">
    <property type="term" value="C:nucleus"/>
    <property type="evidence" value="ECO:0007669"/>
    <property type="project" value="UniProtKB-SubCell"/>
</dbReference>
<keyword evidence="7" id="KW-0805">Transcription regulation</keyword>
<dbReference type="SMART" id="SM00980">
    <property type="entry name" value="THAP"/>
    <property type="match status" value="1"/>
</dbReference>